<gene>
    <name evidence="4" type="ORF">QVN30_05890</name>
</gene>
<comment type="caution">
    <text evidence="4">The sequence shown here is derived from an EMBL/GenBank/DDBJ whole genome shotgun (WGS) entry which is preliminary data.</text>
</comment>
<feature type="region of interest" description="Disordered" evidence="1">
    <location>
        <begin position="942"/>
        <end position="1008"/>
    </location>
</feature>
<feature type="region of interest" description="Disordered" evidence="1">
    <location>
        <begin position="826"/>
        <end position="853"/>
    </location>
</feature>
<feature type="region of interest" description="Disordered" evidence="1">
    <location>
        <begin position="438"/>
        <end position="478"/>
    </location>
</feature>
<feature type="compositionally biased region" description="Low complexity" evidence="1">
    <location>
        <begin position="462"/>
        <end position="476"/>
    </location>
</feature>
<feature type="region of interest" description="Disordered" evidence="1">
    <location>
        <begin position="752"/>
        <end position="791"/>
    </location>
</feature>
<keyword evidence="2" id="KW-0472">Membrane</keyword>
<evidence type="ECO:0000256" key="1">
    <source>
        <dbReference type="SAM" id="MobiDB-lite"/>
    </source>
</evidence>
<feature type="compositionally biased region" description="Acidic residues" evidence="1">
    <location>
        <begin position="826"/>
        <end position="836"/>
    </location>
</feature>
<dbReference type="Gene3D" id="3.40.630.10">
    <property type="entry name" value="Zn peptidases"/>
    <property type="match status" value="2"/>
</dbReference>
<keyword evidence="2" id="KW-1133">Transmembrane helix</keyword>
<proteinExistence type="predicted"/>
<reference evidence="4" key="2">
    <citation type="submission" date="2024-05" db="EMBL/GenBank/DDBJ databases">
        <title>Identification and characterization of horizontal gene transfer across gut microbiota members of farm animals based on homology search.</title>
        <authorList>
            <person name="Schwarzerova J."/>
            <person name="Nykrynova M."/>
            <person name="Jureckova K."/>
            <person name="Cejkova D."/>
            <person name="Rychlik I."/>
        </authorList>
    </citation>
    <scope>NUCLEOTIDE SEQUENCE</scope>
    <source>
        <strain evidence="4">176_SSukc20</strain>
    </source>
</reference>
<evidence type="ECO:0000313" key="5">
    <source>
        <dbReference type="Proteomes" id="UP001168435"/>
    </source>
</evidence>
<feature type="compositionally biased region" description="Acidic residues" evidence="1">
    <location>
        <begin position="371"/>
        <end position="387"/>
    </location>
</feature>
<feature type="compositionally biased region" description="Low complexity" evidence="1">
    <location>
        <begin position="361"/>
        <end position="370"/>
    </location>
</feature>
<dbReference type="SUPFAM" id="SSF53187">
    <property type="entry name" value="Zn-dependent exopeptidases"/>
    <property type="match status" value="2"/>
</dbReference>
<feature type="compositionally biased region" description="Low complexity" evidence="1">
    <location>
        <begin position="1034"/>
        <end position="1054"/>
    </location>
</feature>
<feature type="compositionally biased region" description="Acidic residues" evidence="1">
    <location>
        <begin position="843"/>
        <end position="853"/>
    </location>
</feature>
<organism evidence="4 5">
    <name type="scientific">Collinsella ihumii</name>
    <dbReference type="NCBI Taxonomy" id="1720204"/>
    <lineage>
        <taxon>Bacteria</taxon>
        <taxon>Bacillati</taxon>
        <taxon>Actinomycetota</taxon>
        <taxon>Coriobacteriia</taxon>
        <taxon>Coriobacteriales</taxon>
        <taxon>Coriobacteriaceae</taxon>
        <taxon>Collinsella</taxon>
    </lineage>
</organism>
<dbReference type="Proteomes" id="UP001168435">
    <property type="component" value="Unassembled WGS sequence"/>
</dbReference>
<feature type="compositionally biased region" description="Basic residues" evidence="1">
    <location>
        <begin position="1118"/>
        <end position="1128"/>
    </location>
</feature>
<sequence length="1318" mass="142638">MANTQKYLNHLLQNIGITPACSEEERLAAEEISRIFSRHGFEPEVQEFTSTSSPKLVRAILCLLLFISTVLMGVGGFLGVLGTLVTILCAALYLLERFGRITFPQLGSGGLSQNVIAYHKAAGPLASPRNRPVVVVAHYDSPRADFLAQPPFSAYRPLLVKLLPFAVLVPAIVVVLRLFPLPDAAKIVLWVLAILVALIPLLNAVAILCNRYVLPYTSGSVCNKSSLAALLGIMDSVSPYRGSREFPDDVPFSEYMAEQQRMYAELMPEGVEHPMPEVADEEERNAPAFEEDAAYAADELAPAADAPVAADEQSEVAAFAGETVQMPALDVEEPVEDAGTTTVFEVIDGEPAVQSEPAIQEEPVSEAPAPVEEEAEEEEAEEEEADELPVNSAGCLRYGVDVIRSLGMVAESCAIEYEQGALPMPKPKAVLNFRRAPEPAPQQVEQLPAEKPEPETRTVDQVPHIVPEVEPAPVEQPSDRIDASATVSMPQQPASDEPQYAQYDEPMDVPVVNEVSEPAPAEPEAYPVMDDPFAYNGYTGEEDEAVEETQAYAFAAEYEEMPEEGFEDAGEDEDDFEEIDPEFLDEYQIDELDEPVMASYEVEDENGGFVLAADEDEYADGGYKQDAFDEEADSEAEYDEDEAAEYGQLDVAEEAEEDSDDVEDEAAFDEGDALEYEEAEEVAEDDAIEYVESEESVEEDIETDELPYDESIEIEDSQEIDSDDEALEDTGATTVFEAQPLADTMIIDDAVSEGTDDVESATLDADDAEDDIVSEDDEPIAAEGEPEDAEEGAFDAFVSDDPDEITDFSDFDFEGDLGVMEAIYEEVDEDEPEQDVIESVTDAQEDESTDDSDAFEAEAQPVNLDETISFDMGAVEPLDQTAAFNPDAVDPLDQTAAYDPDTKAPADDLSSDSLALFQSVLEKTAEDSDDVMFDMPEIADVDSAAAVDPVTEAEDQPHPAERELKVPDVTPVAEAEEPEKPLTGATQLFDMSSAAPAAPQAAPAKPTETVDSLMAEIEHHPARRQRSINVPDIANPAPSAPAAPTRRTTTNRSALLDLPDPSAGGSDPFAAVGATGTSRSAMGSTAQFTVVSSNDRPASSAPASGTFDTISAPAPDAHKKKRRGLFGRKKRREENLNDWLDNDDGWKGGATGNELLTEGDLREAVASLGDDELLGHDIWFVATGASEHGNAGIREFLESHRDKLRGVFLINLECIGAGRLAMLSTEGERRVLKGDKRIMRLVSRVSADFHHEIGAVDMPYVDTDAHAAMERSLRSLTIAGVDGASFACSHSQEDIPLNIDTSNIALAADVVTEVIRRS</sequence>
<dbReference type="InterPro" id="IPR007484">
    <property type="entry name" value="Peptidase_M28"/>
</dbReference>
<feature type="compositionally biased region" description="Low complexity" evidence="1">
    <location>
        <begin position="994"/>
        <end position="1006"/>
    </location>
</feature>
<evidence type="ECO:0000259" key="3">
    <source>
        <dbReference type="Pfam" id="PF04389"/>
    </source>
</evidence>
<feature type="transmembrane region" description="Helical" evidence="2">
    <location>
        <begin position="61"/>
        <end position="94"/>
    </location>
</feature>
<keyword evidence="5" id="KW-1185">Reference proteome</keyword>
<protein>
    <submittedName>
        <fullName evidence="4">M28 family peptidase</fullName>
    </submittedName>
</protein>
<feature type="domain" description="Peptidase M28" evidence="3">
    <location>
        <begin position="1174"/>
        <end position="1314"/>
    </location>
</feature>
<feature type="region of interest" description="Disordered" evidence="1">
    <location>
        <begin position="1021"/>
        <end position="1076"/>
    </location>
</feature>
<accession>A0ABT7XEL4</accession>
<feature type="compositionally biased region" description="Polar residues" evidence="1">
    <location>
        <begin position="1094"/>
        <end position="1109"/>
    </location>
</feature>
<feature type="region of interest" description="Disordered" evidence="1">
    <location>
        <begin position="884"/>
        <end position="910"/>
    </location>
</feature>
<evidence type="ECO:0000313" key="4">
    <source>
        <dbReference type="EMBL" id="MDN0063839.1"/>
    </source>
</evidence>
<feature type="region of interest" description="Disordered" evidence="1">
    <location>
        <begin position="1094"/>
        <end position="1128"/>
    </location>
</feature>
<evidence type="ECO:0000256" key="2">
    <source>
        <dbReference type="SAM" id="Phobius"/>
    </source>
</evidence>
<feature type="compositionally biased region" description="Basic and acidic residues" evidence="1">
    <location>
        <begin position="955"/>
        <end position="966"/>
    </location>
</feature>
<reference evidence="4" key="1">
    <citation type="submission" date="2023-06" db="EMBL/GenBank/DDBJ databases">
        <authorList>
            <person name="Zeman M."/>
            <person name="Kubasova T."/>
            <person name="Jahodarova E."/>
            <person name="Nykrynova M."/>
            <person name="Rychlik I."/>
        </authorList>
    </citation>
    <scope>NUCLEOTIDE SEQUENCE</scope>
    <source>
        <strain evidence="4">176_SSukc20</strain>
    </source>
</reference>
<dbReference type="EMBL" id="JAUEIQ010000005">
    <property type="protein sequence ID" value="MDN0063839.1"/>
    <property type="molecule type" value="Genomic_DNA"/>
</dbReference>
<feature type="transmembrane region" description="Helical" evidence="2">
    <location>
        <begin position="162"/>
        <end position="180"/>
    </location>
</feature>
<dbReference type="RefSeq" id="WP_289835776.1">
    <property type="nucleotide sequence ID" value="NZ_JAUEIQ010000005.1"/>
</dbReference>
<feature type="region of interest" description="Disordered" evidence="1">
    <location>
        <begin position="352"/>
        <end position="389"/>
    </location>
</feature>
<keyword evidence="2" id="KW-0812">Transmembrane</keyword>
<dbReference type="Pfam" id="PF04389">
    <property type="entry name" value="Peptidase_M28"/>
    <property type="match status" value="1"/>
</dbReference>
<feature type="compositionally biased region" description="Basic and acidic residues" evidence="1">
    <location>
        <begin position="448"/>
        <end position="458"/>
    </location>
</feature>
<feature type="transmembrane region" description="Helical" evidence="2">
    <location>
        <begin position="187"/>
        <end position="208"/>
    </location>
</feature>
<feature type="region of interest" description="Disordered" evidence="1">
    <location>
        <begin position="677"/>
        <end position="724"/>
    </location>
</feature>
<name>A0ABT7XEL4_9ACTN</name>